<accession>A0A1E3HBZ2</accession>
<dbReference type="InterPro" id="IPR011701">
    <property type="entry name" value="MFS"/>
</dbReference>
<feature type="compositionally biased region" description="Basic and acidic residues" evidence="6">
    <location>
        <begin position="323"/>
        <end position="338"/>
    </location>
</feature>
<dbReference type="Proteomes" id="UP000094065">
    <property type="component" value="Unassembled WGS sequence"/>
</dbReference>
<sequence>MIARSSHDHVWYTALRLGPAPCLSNLRHGEARHSSTNIPNTITLNTMSGRRLDVEASPRPPSTHSDGSPVSQEDKPPARTPLPKVQLAIACFVRVTEPIAFMALFPYINQMLLETGVVDDPRKTGFYAGLIESIFAIAELCTVFQWGAASDRWGRKPVLLVGCVGAALSSVLFGFSTNFPMMVITRVINGLANGNVAVLKSVIGELCDETNQSIAFSFFPLSMAIGTILASSIGGYLPHITDQYPYLGRSFPILAQYPYLFPCLVAGAFPLLGGLVAWIWMEETLPSKEPDKKSTRPNQEAAPLLAQPHATVHYSSTDDGDVRLEGAADHHNTDRPLDTEEEDEGPVSFRDLLTPDINAMMTSFGLLQLQGTSFLGLLPLFCFTPTFSGGLSFPSSKIGLAMSIRGVSTILVQLFAFPWLSSKVGILKLYKALVMLFIPAFFILPICNLLARHGQDVGVWIGLSSSMILYAIGNMAFSCNLIMTNEAAPNRRSLGAINGLSQAVSSLMRAVGPGTTSTLFALSVDKNALGGQLVWVVLSGLSVVSALVALGMKNSWKKQGV</sequence>
<feature type="transmembrane region" description="Helical" evidence="7">
    <location>
        <begin position="257"/>
        <end position="280"/>
    </location>
</feature>
<feature type="transmembrane region" description="Helical" evidence="7">
    <location>
        <begin position="366"/>
        <end position="386"/>
    </location>
</feature>
<dbReference type="PRINTS" id="PR01035">
    <property type="entry name" value="TCRTETA"/>
</dbReference>
<evidence type="ECO:0000256" key="6">
    <source>
        <dbReference type="SAM" id="MobiDB-lite"/>
    </source>
</evidence>
<comment type="caution">
    <text evidence="9">The sequence shown here is derived from an EMBL/GenBank/DDBJ whole genome shotgun (WGS) entry which is preliminary data.</text>
</comment>
<feature type="transmembrane region" description="Helical" evidence="7">
    <location>
        <begin position="494"/>
        <end position="512"/>
    </location>
</feature>
<feature type="domain" description="Major facilitator superfamily (MFS) profile" evidence="8">
    <location>
        <begin position="83"/>
        <end position="557"/>
    </location>
</feature>
<dbReference type="PANTHER" id="PTHR23504:SF15">
    <property type="entry name" value="MAJOR FACILITATOR SUPERFAMILY (MFS) PROFILE DOMAIN-CONTAINING PROTEIN"/>
    <property type="match status" value="1"/>
</dbReference>
<name>A0A1E3HBZ2_9TREE</name>
<evidence type="ECO:0000256" key="1">
    <source>
        <dbReference type="ARBA" id="ARBA00004141"/>
    </source>
</evidence>
<feature type="region of interest" description="Disordered" evidence="6">
    <location>
        <begin position="323"/>
        <end position="345"/>
    </location>
</feature>
<reference evidence="9 10" key="1">
    <citation type="submission" date="2016-06" db="EMBL/GenBank/DDBJ databases">
        <title>Evolution of pathogenesis and genome organization in the Tremellales.</title>
        <authorList>
            <person name="Cuomo C."/>
            <person name="Litvintseva A."/>
            <person name="Heitman J."/>
            <person name="Chen Y."/>
            <person name="Sun S."/>
            <person name="Springer D."/>
            <person name="Dromer F."/>
            <person name="Young S."/>
            <person name="Zeng Q."/>
            <person name="Chapman S."/>
            <person name="Gujja S."/>
            <person name="Saif S."/>
            <person name="Birren B."/>
        </authorList>
    </citation>
    <scope>NUCLEOTIDE SEQUENCE [LARGE SCALE GENOMIC DNA]</scope>
    <source>
        <strain evidence="9 10">CBS 6039</strain>
    </source>
</reference>
<feature type="transmembrane region" description="Helical" evidence="7">
    <location>
        <begin position="158"/>
        <end position="177"/>
    </location>
</feature>
<keyword evidence="10" id="KW-1185">Reference proteome</keyword>
<organism evidence="9 10">
    <name type="scientific">Cryptococcus amylolentus CBS 6039</name>
    <dbReference type="NCBI Taxonomy" id="1295533"/>
    <lineage>
        <taxon>Eukaryota</taxon>
        <taxon>Fungi</taxon>
        <taxon>Dikarya</taxon>
        <taxon>Basidiomycota</taxon>
        <taxon>Agaricomycotina</taxon>
        <taxon>Tremellomycetes</taxon>
        <taxon>Tremellales</taxon>
        <taxon>Cryptococcaceae</taxon>
        <taxon>Cryptococcus</taxon>
    </lineage>
</organism>
<feature type="transmembrane region" description="Helical" evidence="7">
    <location>
        <begin position="532"/>
        <end position="552"/>
    </location>
</feature>
<keyword evidence="2" id="KW-0813">Transport</keyword>
<evidence type="ECO:0000313" key="9">
    <source>
        <dbReference type="EMBL" id="ODN73857.1"/>
    </source>
</evidence>
<dbReference type="PANTHER" id="PTHR23504">
    <property type="entry name" value="MAJOR FACILITATOR SUPERFAMILY DOMAIN-CONTAINING PROTEIN 10"/>
    <property type="match status" value="1"/>
</dbReference>
<proteinExistence type="predicted"/>
<dbReference type="RefSeq" id="XP_018989719.1">
    <property type="nucleotide sequence ID" value="XM_019142076.1"/>
</dbReference>
<comment type="subcellular location">
    <subcellularLocation>
        <location evidence="1">Membrane</location>
        <topology evidence="1">Multi-pass membrane protein</topology>
    </subcellularLocation>
</comment>
<dbReference type="CDD" id="cd17330">
    <property type="entry name" value="MFS_SLC46_TetA_like"/>
    <property type="match status" value="1"/>
</dbReference>
<evidence type="ECO:0000256" key="4">
    <source>
        <dbReference type="ARBA" id="ARBA00022989"/>
    </source>
</evidence>
<gene>
    <name evidence="9" type="ORF">L202_07379</name>
</gene>
<dbReference type="GeneID" id="30158688"/>
<dbReference type="GO" id="GO:0016020">
    <property type="term" value="C:membrane"/>
    <property type="evidence" value="ECO:0007669"/>
    <property type="project" value="UniProtKB-SubCell"/>
</dbReference>
<evidence type="ECO:0000313" key="10">
    <source>
        <dbReference type="Proteomes" id="UP000094065"/>
    </source>
</evidence>
<feature type="transmembrane region" description="Helical" evidence="7">
    <location>
        <begin position="398"/>
        <end position="420"/>
    </location>
</feature>
<dbReference type="EMBL" id="AWGJ01000012">
    <property type="protein sequence ID" value="ODN73857.1"/>
    <property type="molecule type" value="Genomic_DNA"/>
</dbReference>
<keyword evidence="3 7" id="KW-0812">Transmembrane</keyword>
<feature type="transmembrane region" description="Helical" evidence="7">
    <location>
        <begin position="125"/>
        <end position="146"/>
    </location>
</feature>
<dbReference type="PROSITE" id="PS50850">
    <property type="entry name" value="MFS"/>
    <property type="match status" value="1"/>
</dbReference>
<feature type="transmembrane region" description="Helical" evidence="7">
    <location>
        <begin position="215"/>
        <end position="237"/>
    </location>
</feature>
<dbReference type="SUPFAM" id="SSF103473">
    <property type="entry name" value="MFS general substrate transporter"/>
    <property type="match status" value="1"/>
</dbReference>
<dbReference type="InterPro" id="IPR001958">
    <property type="entry name" value="Tet-R_TetA/multi-R_MdtG-like"/>
</dbReference>
<evidence type="ECO:0000259" key="8">
    <source>
        <dbReference type="PROSITE" id="PS50850"/>
    </source>
</evidence>
<protein>
    <recommendedName>
        <fullName evidence="8">Major facilitator superfamily (MFS) profile domain-containing protein</fullName>
    </recommendedName>
</protein>
<feature type="compositionally biased region" description="Polar residues" evidence="6">
    <location>
        <begin position="62"/>
        <end position="71"/>
    </location>
</feature>
<evidence type="ECO:0000256" key="3">
    <source>
        <dbReference type="ARBA" id="ARBA00022692"/>
    </source>
</evidence>
<dbReference type="Pfam" id="PF07690">
    <property type="entry name" value="MFS_1"/>
    <property type="match status" value="1"/>
</dbReference>
<feature type="region of interest" description="Disordered" evidence="6">
    <location>
        <begin position="49"/>
        <end position="79"/>
    </location>
</feature>
<dbReference type="Gene3D" id="1.20.1250.20">
    <property type="entry name" value="MFS general substrate transporter like domains"/>
    <property type="match status" value="1"/>
</dbReference>
<feature type="transmembrane region" description="Helical" evidence="7">
    <location>
        <begin position="457"/>
        <end position="482"/>
    </location>
</feature>
<keyword evidence="5 7" id="KW-0472">Membrane</keyword>
<evidence type="ECO:0000256" key="2">
    <source>
        <dbReference type="ARBA" id="ARBA00022448"/>
    </source>
</evidence>
<evidence type="ECO:0000256" key="7">
    <source>
        <dbReference type="SAM" id="Phobius"/>
    </source>
</evidence>
<dbReference type="InterPro" id="IPR020846">
    <property type="entry name" value="MFS_dom"/>
</dbReference>
<dbReference type="OrthoDB" id="419616at2759"/>
<dbReference type="InterPro" id="IPR036259">
    <property type="entry name" value="MFS_trans_sf"/>
</dbReference>
<feature type="transmembrane region" description="Helical" evidence="7">
    <location>
        <begin position="432"/>
        <end position="451"/>
    </location>
</feature>
<dbReference type="AlphaFoldDB" id="A0A1E3HBZ2"/>
<evidence type="ECO:0000256" key="5">
    <source>
        <dbReference type="ARBA" id="ARBA00023136"/>
    </source>
</evidence>
<dbReference type="GO" id="GO:0022857">
    <property type="term" value="F:transmembrane transporter activity"/>
    <property type="evidence" value="ECO:0007669"/>
    <property type="project" value="InterPro"/>
</dbReference>
<keyword evidence="4 7" id="KW-1133">Transmembrane helix</keyword>